<dbReference type="RefSeq" id="WP_216964883.1">
    <property type="nucleotide sequence ID" value="NZ_JAHOPB010000002.1"/>
</dbReference>
<gene>
    <name evidence="1" type="ORF">KQ910_20895</name>
</gene>
<evidence type="ECO:0000313" key="2">
    <source>
        <dbReference type="Proteomes" id="UP000727907"/>
    </source>
</evidence>
<dbReference type="Proteomes" id="UP000727907">
    <property type="component" value="Unassembled WGS sequence"/>
</dbReference>
<evidence type="ECO:0000313" key="1">
    <source>
        <dbReference type="EMBL" id="MBU8876244.1"/>
    </source>
</evidence>
<organism evidence="1 2">
    <name type="scientific">Reyranella humidisoli</name>
    <dbReference type="NCBI Taxonomy" id="2849149"/>
    <lineage>
        <taxon>Bacteria</taxon>
        <taxon>Pseudomonadati</taxon>
        <taxon>Pseudomonadota</taxon>
        <taxon>Alphaproteobacteria</taxon>
        <taxon>Hyphomicrobiales</taxon>
        <taxon>Reyranellaceae</taxon>
        <taxon>Reyranella</taxon>
    </lineage>
</organism>
<keyword evidence="2" id="KW-1185">Reference proteome</keyword>
<name>A0ABS6IQI8_9HYPH</name>
<reference evidence="1 2" key="1">
    <citation type="submission" date="2021-06" db="EMBL/GenBank/DDBJ databases">
        <authorList>
            <person name="Lee D.H."/>
        </authorList>
    </citation>
    <scope>NUCLEOTIDE SEQUENCE [LARGE SCALE GENOMIC DNA]</scope>
    <source>
        <strain evidence="1 2">MMS21-HV4-11</strain>
    </source>
</reference>
<proteinExistence type="predicted"/>
<sequence>MRLMQPEPAAALLGLRAMKTVASASGGPGKAQLALMDAARRVILRIDADIGTLQPITPAELAAGFPSVDLRHQFVQGLLVLALADGVPSRETVGRVEAFAEALGIATPELANQRRLAEHHTTLFKLDLLRRSQVGDILKNQLDQHGVLALAKSVLGMRGLIEDRELAGRYRAWEKMPAGTLGRSMWEYFQSNRFGMPGERFGFPEAGLYHDFCHVLGGYGTDPAGELQVASFTAGFKQTRPFYLILFAVLIFSAGFNARPTAEGYTTVGVLGEPGAAERMFAAIERGALVNTDLSDKWDYWPYVEMPIDEARRRLNIVHAA</sequence>
<dbReference type="EMBL" id="JAHOPB010000002">
    <property type="protein sequence ID" value="MBU8876244.1"/>
    <property type="molecule type" value="Genomic_DNA"/>
</dbReference>
<evidence type="ECO:0008006" key="3">
    <source>
        <dbReference type="Google" id="ProtNLM"/>
    </source>
</evidence>
<protein>
    <recommendedName>
        <fullName evidence="3">TerB family tellurite resistance protein</fullName>
    </recommendedName>
</protein>
<accession>A0ABS6IQI8</accession>
<comment type="caution">
    <text evidence="1">The sequence shown here is derived from an EMBL/GenBank/DDBJ whole genome shotgun (WGS) entry which is preliminary data.</text>
</comment>